<dbReference type="Gene3D" id="1.10.10.2520">
    <property type="entry name" value="Cell wall hydrolase SleB, domain 1"/>
    <property type="match status" value="1"/>
</dbReference>
<name>A0A5J6DAH8_9CAUD</name>
<keyword evidence="2" id="KW-0378">Hydrolase</keyword>
<dbReference type="Proteomes" id="UP000326545">
    <property type="component" value="Segment"/>
</dbReference>
<reference evidence="2 3" key="1">
    <citation type="submission" date="2019-07" db="EMBL/GenBank/DDBJ databases">
        <title>Complete genome sequence of bacteriophages infecting Erwinia pyrifoliae.</title>
        <authorList>
            <person name="Kim S.G."/>
            <person name="Park S.C."/>
        </authorList>
    </citation>
    <scope>NUCLEOTIDE SEQUENCE [LARGE SCALE GENOMIC DNA]</scope>
</reference>
<feature type="domain" description="Cell wall hydrolase SleB" evidence="1">
    <location>
        <begin position="54"/>
        <end position="165"/>
    </location>
</feature>
<dbReference type="Pfam" id="PF07486">
    <property type="entry name" value="Hydrolase_2"/>
    <property type="match status" value="1"/>
</dbReference>
<dbReference type="InterPro" id="IPR011105">
    <property type="entry name" value="Cell_wall_hydrolase_SleB"/>
</dbReference>
<evidence type="ECO:0000259" key="1">
    <source>
        <dbReference type="Pfam" id="PF07486"/>
    </source>
</evidence>
<proteinExistence type="predicted"/>
<keyword evidence="3" id="KW-1185">Reference proteome</keyword>
<evidence type="ECO:0000313" key="3">
    <source>
        <dbReference type="Proteomes" id="UP000326545"/>
    </source>
</evidence>
<organism evidence="2 3">
    <name type="scientific">Erwinia phage pEp_SNUABM_01</name>
    <dbReference type="NCBI Taxonomy" id="2601643"/>
    <lineage>
        <taxon>Viruses</taxon>
        <taxon>Duplodnaviria</taxon>
        <taxon>Heunggongvirae</taxon>
        <taxon>Uroviricota</taxon>
        <taxon>Caudoviricetes</taxon>
        <taxon>Vequintavirinae</taxon>
        <taxon>Henunavirus</taxon>
        <taxon>Henunavirus SNUABM01</taxon>
    </lineage>
</organism>
<accession>A0A5J6DAH8</accession>
<dbReference type="GO" id="GO:0016787">
    <property type="term" value="F:hydrolase activity"/>
    <property type="evidence" value="ECO:0007669"/>
    <property type="project" value="UniProtKB-KW"/>
</dbReference>
<protein>
    <submittedName>
        <fullName evidence="2">Putative cell wall hydrolase</fullName>
    </submittedName>
</protein>
<dbReference type="InterPro" id="IPR042047">
    <property type="entry name" value="SleB_dom1"/>
</dbReference>
<evidence type="ECO:0000313" key="2">
    <source>
        <dbReference type="EMBL" id="QEQ94850.1"/>
    </source>
</evidence>
<sequence>MNKIILATACAISLTTAPAMATESAKKPKVLHVCKKTDTAVNILACNIYRESRGESDYGMLAVGFVTINRKDHEKFPATIGKIVYQAGQFSWTSHGGTFKVHEKETWDKAKDFASTLIQLHSTNKIVYDTLDITKGSTYYHSKKVRPYWTKVMTRTVRIDNHIFYKEKPTPQGV</sequence>
<dbReference type="EMBL" id="MN184887">
    <property type="protein sequence ID" value="QEQ94850.1"/>
    <property type="molecule type" value="Genomic_DNA"/>
</dbReference>
<gene>
    <name evidence="2" type="ORF">pEpSNUABM01_024</name>
</gene>